<proteinExistence type="predicted"/>
<protein>
    <submittedName>
        <fullName evidence="4">Secreted protein</fullName>
    </submittedName>
</protein>
<evidence type="ECO:0000313" key="3">
    <source>
        <dbReference type="Proteomes" id="UP000278627"/>
    </source>
</evidence>
<keyword evidence="3" id="KW-1185">Reference proteome</keyword>
<name>A0A0N4T2U8_BRUPA</name>
<dbReference type="WBParaSite" id="BPAG_0000252801-mRNA-1">
    <property type="protein sequence ID" value="BPAG_0000252801-mRNA-1"/>
    <property type="gene ID" value="BPAG_0000252801"/>
</dbReference>
<keyword evidence="1" id="KW-1133">Transmembrane helix</keyword>
<keyword evidence="1" id="KW-0472">Membrane</keyword>
<feature type="transmembrane region" description="Helical" evidence="1">
    <location>
        <begin position="6"/>
        <end position="30"/>
    </location>
</feature>
<sequence length="126" mass="14263">MFKYHTLIAVLPSAICEVAKSLCVVLIILLHSQMCCKRKLVKRRIKVPVCTVRQGFLKKTGSLKPQTATSSTKSAVSQTVRANSIFIEGYACQMTLSYFNFFFRNFFPEVEQTDDSEEKKKGNQEG</sequence>
<dbReference type="Proteomes" id="UP000278627">
    <property type="component" value="Unassembled WGS sequence"/>
</dbReference>
<keyword evidence="1" id="KW-0812">Transmembrane</keyword>
<evidence type="ECO:0000256" key="1">
    <source>
        <dbReference type="SAM" id="Phobius"/>
    </source>
</evidence>
<reference evidence="2 3" key="2">
    <citation type="submission" date="2018-11" db="EMBL/GenBank/DDBJ databases">
        <authorList>
            <consortium name="Pathogen Informatics"/>
        </authorList>
    </citation>
    <scope>NUCLEOTIDE SEQUENCE [LARGE SCALE GENOMIC DNA]</scope>
</reference>
<accession>A0A0N4T2U8</accession>
<organism evidence="4">
    <name type="scientific">Brugia pahangi</name>
    <name type="common">Filarial nematode worm</name>
    <dbReference type="NCBI Taxonomy" id="6280"/>
    <lineage>
        <taxon>Eukaryota</taxon>
        <taxon>Metazoa</taxon>
        <taxon>Ecdysozoa</taxon>
        <taxon>Nematoda</taxon>
        <taxon>Chromadorea</taxon>
        <taxon>Rhabditida</taxon>
        <taxon>Spirurina</taxon>
        <taxon>Spiruromorpha</taxon>
        <taxon>Filarioidea</taxon>
        <taxon>Onchocercidae</taxon>
        <taxon>Brugia</taxon>
    </lineage>
</organism>
<evidence type="ECO:0000313" key="2">
    <source>
        <dbReference type="EMBL" id="VDN83684.1"/>
    </source>
</evidence>
<reference evidence="4" key="1">
    <citation type="submission" date="2017-02" db="UniProtKB">
        <authorList>
            <consortium name="WormBaseParasite"/>
        </authorList>
    </citation>
    <scope>IDENTIFICATION</scope>
</reference>
<dbReference type="EMBL" id="UZAD01000380">
    <property type="protein sequence ID" value="VDN83684.1"/>
    <property type="molecule type" value="Genomic_DNA"/>
</dbReference>
<evidence type="ECO:0000313" key="4">
    <source>
        <dbReference type="WBParaSite" id="BPAG_0000252801-mRNA-1"/>
    </source>
</evidence>
<gene>
    <name evidence="2" type="ORF">BPAG_LOCUS2498</name>
</gene>
<dbReference type="AlphaFoldDB" id="A0A0N4T2U8"/>